<dbReference type="AlphaFoldDB" id="A0A644UQR0"/>
<dbReference type="InterPro" id="IPR002514">
    <property type="entry name" value="Transposase_8"/>
</dbReference>
<dbReference type="GO" id="GO:0006313">
    <property type="term" value="P:DNA transposition"/>
    <property type="evidence" value="ECO:0007669"/>
    <property type="project" value="InterPro"/>
</dbReference>
<dbReference type="Pfam" id="PF01527">
    <property type="entry name" value="HTH_Tnp_1"/>
    <property type="match status" value="1"/>
</dbReference>
<sequence length="77" mass="8484">MGYCGKLRLAVCVADLCRQNGVSDATSCKWRSKFGGMSISDAKRLRQLGEENARLKRLVGEQALDIVVLKDVLSKKV</sequence>
<organism evidence="1">
    <name type="scientific">bioreactor metagenome</name>
    <dbReference type="NCBI Taxonomy" id="1076179"/>
    <lineage>
        <taxon>unclassified sequences</taxon>
        <taxon>metagenomes</taxon>
        <taxon>ecological metagenomes</taxon>
    </lineage>
</organism>
<dbReference type="GO" id="GO:0003677">
    <property type="term" value="F:DNA binding"/>
    <property type="evidence" value="ECO:0007669"/>
    <property type="project" value="InterPro"/>
</dbReference>
<dbReference type="PANTHER" id="PTHR33609:SF1">
    <property type="entry name" value="TRANSPOSASE"/>
    <property type="match status" value="1"/>
</dbReference>
<name>A0A644UQR0_9ZZZZ</name>
<comment type="caution">
    <text evidence="1">The sequence shown here is derived from an EMBL/GenBank/DDBJ whole genome shotgun (WGS) entry which is preliminary data.</text>
</comment>
<gene>
    <name evidence="1" type="ORF">SDC9_27297</name>
</gene>
<dbReference type="GO" id="GO:0004803">
    <property type="term" value="F:transposase activity"/>
    <property type="evidence" value="ECO:0007669"/>
    <property type="project" value="InterPro"/>
</dbReference>
<dbReference type="SUPFAM" id="SSF46689">
    <property type="entry name" value="Homeodomain-like"/>
    <property type="match status" value="1"/>
</dbReference>
<reference evidence="1" key="1">
    <citation type="submission" date="2019-08" db="EMBL/GenBank/DDBJ databases">
        <authorList>
            <person name="Kucharzyk K."/>
            <person name="Murdoch R.W."/>
            <person name="Higgins S."/>
            <person name="Loffler F."/>
        </authorList>
    </citation>
    <scope>NUCLEOTIDE SEQUENCE</scope>
</reference>
<proteinExistence type="predicted"/>
<dbReference type="PANTHER" id="PTHR33609">
    <property type="entry name" value="LOW CALCIUM RESPONSE LOCUS PROTEIN S"/>
    <property type="match status" value="1"/>
</dbReference>
<evidence type="ECO:0000313" key="1">
    <source>
        <dbReference type="EMBL" id="MPL81380.1"/>
    </source>
</evidence>
<dbReference type="EMBL" id="VSSQ01000149">
    <property type="protein sequence ID" value="MPL81380.1"/>
    <property type="molecule type" value="Genomic_DNA"/>
</dbReference>
<dbReference type="InterPro" id="IPR052546">
    <property type="entry name" value="Transposase_8_domain"/>
</dbReference>
<evidence type="ECO:0008006" key="2">
    <source>
        <dbReference type="Google" id="ProtNLM"/>
    </source>
</evidence>
<protein>
    <recommendedName>
        <fullName evidence="2">Transposase</fullName>
    </recommendedName>
</protein>
<dbReference type="InterPro" id="IPR009057">
    <property type="entry name" value="Homeodomain-like_sf"/>
</dbReference>
<accession>A0A644UQR0</accession>